<dbReference type="EMBL" id="JJLU01000133">
    <property type="protein sequence ID" value="EZJ81428.1"/>
    <property type="molecule type" value="Genomic_DNA"/>
</dbReference>
<protein>
    <submittedName>
        <fullName evidence="1">Uncharacterized protein</fullName>
    </submittedName>
</protein>
<reference evidence="1 2" key="1">
    <citation type="submission" date="2014-03" db="EMBL/GenBank/DDBJ databases">
        <title>Genetic Variability of E. coli after antibiotic treatment.</title>
        <authorList>
            <person name="Silbergeld E."/>
            <person name="Coles C."/>
            <person name="Seidman J.C."/>
            <person name="You Y."/>
            <person name="George J."/>
            <person name="Nadendla S."/>
            <person name="Huot H."/>
            <person name="Daugherty S.C."/>
            <person name="Nagaraj S."/>
            <person name="Ott S."/>
            <person name="Klega K."/>
            <person name="Rasko D."/>
        </authorList>
    </citation>
    <scope>NUCLEOTIDE SEQUENCE [LARGE SCALE GENOMIC DNA]</scope>
    <source>
        <strain evidence="1 2">1-250-04_S3_C1</strain>
    </source>
</reference>
<dbReference type="AlphaFoldDB" id="A0AAN4NPC4"/>
<organism evidence="1 2">
    <name type="scientific">Escherichia coli 1-250-04_S3_C1</name>
    <dbReference type="NCBI Taxonomy" id="1444135"/>
    <lineage>
        <taxon>Bacteria</taxon>
        <taxon>Pseudomonadati</taxon>
        <taxon>Pseudomonadota</taxon>
        <taxon>Gammaproteobacteria</taxon>
        <taxon>Enterobacterales</taxon>
        <taxon>Enterobacteriaceae</taxon>
        <taxon>Escherichia</taxon>
    </lineage>
</organism>
<dbReference type="Proteomes" id="UP000024043">
    <property type="component" value="Unassembled WGS sequence"/>
</dbReference>
<accession>A0AAN4NPC4</accession>
<comment type="caution">
    <text evidence="1">The sequence shown here is derived from an EMBL/GenBank/DDBJ whole genome shotgun (WGS) entry which is preliminary data.</text>
</comment>
<proteinExistence type="predicted"/>
<gene>
    <name evidence="1" type="ORF">AC00_4601</name>
</gene>
<evidence type="ECO:0000313" key="2">
    <source>
        <dbReference type="Proteomes" id="UP000024043"/>
    </source>
</evidence>
<evidence type="ECO:0000313" key="1">
    <source>
        <dbReference type="EMBL" id="EZJ81428.1"/>
    </source>
</evidence>
<sequence length="44" mass="5315">MCRRGLTPFVIQYQRKSVIARNVPEVIKNFNYMKNKDLINHYCL</sequence>
<name>A0AAN4NPC4_ECOLX</name>